<reference evidence="1 2" key="1">
    <citation type="submission" date="2015-10" db="EMBL/GenBank/DDBJ databases">
        <title>Genome analyses suggest a sexual origin of heterokaryosis in a supposedly ancient asexual fungus.</title>
        <authorList>
            <person name="Ropars J."/>
            <person name="Sedzielewska K."/>
            <person name="Noel J."/>
            <person name="Charron P."/>
            <person name="Farinelli L."/>
            <person name="Marton T."/>
            <person name="Kruger M."/>
            <person name="Pelin A."/>
            <person name="Brachmann A."/>
            <person name="Corradi N."/>
        </authorList>
    </citation>
    <scope>NUCLEOTIDE SEQUENCE [LARGE SCALE GENOMIC DNA]</scope>
    <source>
        <strain evidence="1 2">A4</strain>
    </source>
</reference>
<sequence length="53" mass="6256">DSKLLLRIQLLTKIRYGFVLKKPSTRELFLITRSPHSLRSKGYQMSMCYSTHL</sequence>
<dbReference type="Proteomes" id="UP000234323">
    <property type="component" value="Unassembled WGS sequence"/>
</dbReference>
<protein>
    <submittedName>
        <fullName evidence="1">Uncharacterized protein</fullName>
    </submittedName>
</protein>
<comment type="caution">
    <text evidence="1">The sequence shown here is derived from an EMBL/GenBank/DDBJ whole genome shotgun (WGS) entry which is preliminary data.</text>
</comment>
<organism evidence="1 2">
    <name type="scientific">Rhizophagus irregularis</name>
    <dbReference type="NCBI Taxonomy" id="588596"/>
    <lineage>
        <taxon>Eukaryota</taxon>
        <taxon>Fungi</taxon>
        <taxon>Fungi incertae sedis</taxon>
        <taxon>Mucoromycota</taxon>
        <taxon>Glomeromycotina</taxon>
        <taxon>Glomeromycetes</taxon>
        <taxon>Glomerales</taxon>
        <taxon>Glomeraceae</taxon>
        <taxon>Rhizophagus</taxon>
    </lineage>
</organism>
<dbReference type="EMBL" id="LLXI01001443">
    <property type="protein sequence ID" value="PKY53705.1"/>
    <property type="molecule type" value="Genomic_DNA"/>
</dbReference>
<accession>A0A2I1H494</accession>
<feature type="non-terminal residue" evidence="1">
    <location>
        <position position="1"/>
    </location>
</feature>
<gene>
    <name evidence="1" type="ORF">RhiirA4_409245</name>
</gene>
<keyword evidence="2" id="KW-1185">Reference proteome</keyword>
<evidence type="ECO:0000313" key="1">
    <source>
        <dbReference type="EMBL" id="PKY53705.1"/>
    </source>
</evidence>
<name>A0A2I1H494_9GLOM</name>
<dbReference type="AlphaFoldDB" id="A0A2I1H494"/>
<proteinExistence type="predicted"/>
<evidence type="ECO:0000313" key="2">
    <source>
        <dbReference type="Proteomes" id="UP000234323"/>
    </source>
</evidence>